<dbReference type="InterPro" id="IPR007362">
    <property type="entry name" value="DUF429"/>
</dbReference>
<protein>
    <recommendedName>
        <fullName evidence="3">DUF429 domain-containing protein</fullName>
    </recommendedName>
</protein>
<dbReference type="Proteomes" id="UP000006365">
    <property type="component" value="Chromosome"/>
</dbReference>
<dbReference type="RefSeq" id="WP_015723370.1">
    <property type="nucleotide sequence ID" value="NC_014972.1"/>
</dbReference>
<dbReference type="Pfam" id="PF04250">
    <property type="entry name" value="DUF429"/>
    <property type="match status" value="1"/>
</dbReference>
<dbReference type="EMBL" id="CP002364">
    <property type="protein sequence ID" value="ADW16825.1"/>
    <property type="molecule type" value="Genomic_DNA"/>
</dbReference>
<accession>A0A7U3YK58</accession>
<evidence type="ECO:0000313" key="2">
    <source>
        <dbReference type="Proteomes" id="UP000006365"/>
    </source>
</evidence>
<keyword evidence="2" id="KW-1185">Reference proteome</keyword>
<evidence type="ECO:0000313" key="1">
    <source>
        <dbReference type="EMBL" id="ADW16825.1"/>
    </source>
</evidence>
<name>A0A7U3YK58_DESPD</name>
<organism evidence="1 2">
    <name type="scientific">Desulfobulbus propionicus (strain ATCC 33891 / DSM 2032 / VKM B-1956 / 1pr3)</name>
    <dbReference type="NCBI Taxonomy" id="577650"/>
    <lineage>
        <taxon>Bacteria</taxon>
        <taxon>Pseudomonadati</taxon>
        <taxon>Thermodesulfobacteriota</taxon>
        <taxon>Desulfobulbia</taxon>
        <taxon>Desulfobulbales</taxon>
        <taxon>Desulfobulbaceae</taxon>
        <taxon>Desulfobulbus</taxon>
    </lineage>
</organism>
<evidence type="ECO:0008006" key="3">
    <source>
        <dbReference type="Google" id="ProtNLM"/>
    </source>
</evidence>
<dbReference type="KEGG" id="dpr:Despr_0649"/>
<reference evidence="1 2" key="1">
    <citation type="journal article" date="2011" name="Stand. Genomic Sci.">
        <title>Complete genome sequence of Desulfobulbus propionicus type strain (1pr3).</title>
        <authorList>
            <person name="Pagani I."/>
            <person name="Lapidus A."/>
            <person name="Nolan M."/>
            <person name="Lucas S."/>
            <person name="Hammon N."/>
            <person name="Deshpande S."/>
            <person name="Cheng J.F."/>
            <person name="Chertkov O."/>
            <person name="Davenport K."/>
            <person name="Tapia R."/>
            <person name="Han C."/>
            <person name="Goodwin L."/>
            <person name="Pitluck S."/>
            <person name="Liolios K."/>
            <person name="Mavromatis K."/>
            <person name="Ivanova N."/>
            <person name="Mikhailova N."/>
            <person name="Pati A."/>
            <person name="Chen A."/>
            <person name="Palaniappan K."/>
            <person name="Land M."/>
            <person name="Hauser L."/>
            <person name="Chang Y.J."/>
            <person name="Jeffries C.D."/>
            <person name="Detter J.C."/>
            <person name="Brambilla E."/>
            <person name="Kannan K.P."/>
            <person name="Djao O.D."/>
            <person name="Rohde M."/>
            <person name="Pukall R."/>
            <person name="Spring S."/>
            <person name="Goker M."/>
            <person name="Sikorski J."/>
            <person name="Woyke T."/>
            <person name="Bristow J."/>
            <person name="Eisen J.A."/>
            <person name="Markowitz V."/>
            <person name="Hugenholtz P."/>
            <person name="Kyrpides N.C."/>
            <person name="Klenk H.P."/>
        </authorList>
    </citation>
    <scope>NUCLEOTIDE SEQUENCE [LARGE SCALE GENOMIC DNA]</scope>
    <source>
        <strain evidence="2">ATCC 33891 / DSM 2032 / 1pr3</strain>
    </source>
</reference>
<dbReference type="AlphaFoldDB" id="A0A7U3YK58"/>
<gene>
    <name evidence="1" type="ordered locus">Despr_0649</name>
</gene>
<proteinExistence type="predicted"/>
<sequence>MPTSPRLIVAGIDVGGSRKGFHGVALCNGRYLERYRTTDPEAVACWCREIGARVIGIDAPCCWSDDGRARPAERQLMAQGMQCFASPTRERALAHPRNYYGWMLNGMAVYRALEPSHPLCATAPLTAATRCCFETFPQAIACVLAGRIVSAKDKRHHRPDLLAQAGIILPRPAGIDTVDAGLCALAAHHVASGQPCSVHGEPATGLIILPAADQVAEQLKAERCMQSRCCARKR</sequence>